<keyword evidence="4 8" id="KW-0689">Ribosomal protein</keyword>
<feature type="domain" description="RNA-binding S4" evidence="7">
    <location>
        <begin position="103"/>
        <end position="168"/>
    </location>
</feature>
<name>A0A1E1GHP8_9EUKA</name>
<dbReference type="InterPro" id="IPR002942">
    <property type="entry name" value="S4_RNA-bd"/>
</dbReference>
<dbReference type="PROSITE" id="PS50889">
    <property type="entry name" value="S4"/>
    <property type="match status" value="1"/>
</dbReference>
<dbReference type="Gene3D" id="3.10.290.10">
    <property type="entry name" value="RNA-binding S4 domain"/>
    <property type="match status" value="1"/>
</dbReference>
<dbReference type="GeneID" id="30214192"/>
<dbReference type="GO" id="GO:0005763">
    <property type="term" value="C:mitochondrial small ribosomal subunit"/>
    <property type="evidence" value="ECO:0007669"/>
    <property type="project" value="TreeGrafter"/>
</dbReference>
<protein>
    <submittedName>
        <fullName evidence="8">30S ribosomal protein S4</fullName>
    </submittedName>
</protein>
<keyword evidence="3 6" id="KW-0694">RNA-binding</keyword>
<evidence type="ECO:0000313" key="8">
    <source>
        <dbReference type="EMBL" id="BAV82387.1"/>
    </source>
</evidence>
<dbReference type="SUPFAM" id="SSF55174">
    <property type="entry name" value="Alpha-L RNA-binding motif"/>
    <property type="match status" value="1"/>
</dbReference>
<gene>
    <name evidence="8" type="primary">rps4</name>
</gene>
<dbReference type="CDD" id="cd00165">
    <property type="entry name" value="S4"/>
    <property type="match status" value="1"/>
</dbReference>
<dbReference type="GeneID" id="30214257"/>
<dbReference type="InterPro" id="IPR036986">
    <property type="entry name" value="S4_RNA-bd_sf"/>
</dbReference>
<dbReference type="Pfam" id="PF01479">
    <property type="entry name" value="S4"/>
    <property type="match status" value="1"/>
</dbReference>
<dbReference type="GO" id="GO:0019843">
    <property type="term" value="F:rRNA binding"/>
    <property type="evidence" value="ECO:0007669"/>
    <property type="project" value="UniProtKB-KW"/>
</dbReference>
<comment type="similarity">
    <text evidence="1">Belongs to the universal ribosomal protein uS4 family.</text>
</comment>
<dbReference type="PROSITE" id="PS00632">
    <property type="entry name" value="RIBOSOMAL_S4"/>
    <property type="match status" value="1"/>
</dbReference>
<evidence type="ECO:0000256" key="3">
    <source>
        <dbReference type="ARBA" id="ARBA00022884"/>
    </source>
</evidence>
<dbReference type="EMBL" id="AP017433">
    <property type="protein sequence ID" value="BAV82434.1"/>
    <property type="molecule type" value="Genomic_DNA"/>
</dbReference>
<sequence>MTKILVGRKKLFKRLHEKSVKNKLSLFGKRLLAKQFLRYFYGNLLENQFKSFLSQSQRYSKASRKTQLFFLTKNVDIRLGNIYLKSFNKSSTVSADFISLLERRLDLVLYRAKFVKSVFEARQMINHGCILVNGTKVTSPGFILNLSDIVQIDKKYWKSSSLKIFNNFNKTFLVENPFKNLEKHFVNLKDKLTCYYPTYIIVNYKFLSLVVVGYPKIDNLFVDILSDLNLVIEYYNRV</sequence>
<reference evidence="8" key="1">
    <citation type="journal article" date="2016" name="Genome Biol. Evol.">
        <title>Mitochondrial Genome of Palpitomonas bilix: Derived Genome Structure and Ancestral System for Cytochrome c Maturation.</title>
        <authorList>
            <consortium name="AP017433"/>
            <person name="Nishimura Y."/>
            <person name="Tanifuji G."/>
            <person name="Kamikawa R."/>
            <person name="Yabuki A."/>
            <person name="Hashimoto T."/>
            <person name="Inagaki Y."/>
        </authorList>
    </citation>
    <scope>NUCLEOTIDE SEQUENCE</scope>
</reference>
<dbReference type="RefSeq" id="YP_009317219.1">
    <property type="nucleotide sequence ID" value="NC_031832.1"/>
</dbReference>
<geneLocation type="mitochondrion" evidence="8"/>
<dbReference type="GO" id="GO:0003735">
    <property type="term" value="F:structural constituent of ribosome"/>
    <property type="evidence" value="ECO:0007669"/>
    <property type="project" value="TreeGrafter"/>
</dbReference>
<keyword evidence="8" id="KW-0496">Mitochondrion</keyword>
<dbReference type="InterPro" id="IPR018079">
    <property type="entry name" value="Ribosomal_uS4_CS"/>
</dbReference>
<accession>A0A1E1GHP8</accession>
<keyword evidence="2 6" id="KW-0699">rRNA-binding</keyword>
<evidence type="ECO:0000256" key="2">
    <source>
        <dbReference type="ARBA" id="ARBA00022730"/>
    </source>
</evidence>
<evidence type="ECO:0000256" key="4">
    <source>
        <dbReference type="ARBA" id="ARBA00022980"/>
    </source>
</evidence>
<proteinExistence type="inferred from homology"/>
<dbReference type="SMART" id="SM00363">
    <property type="entry name" value="S4"/>
    <property type="match status" value="1"/>
</dbReference>
<dbReference type="Gene3D" id="1.10.1050.10">
    <property type="entry name" value="Ribosomal Protein S4 Delta 41, Chain A, domain 1"/>
    <property type="match status" value="1"/>
</dbReference>
<evidence type="ECO:0000256" key="5">
    <source>
        <dbReference type="ARBA" id="ARBA00023274"/>
    </source>
</evidence>
<evidence type="ECO:0000256" key="1">
    <source>
        <dbReference type="ARBA" id="ARBA00007465"/>
    </source>
</evidence>
<organism evidence="8">
    <name type="scientific">Palpitomonas bilix</name>
    <dbReference type="NCBI Taxonomy" id="652834"/>
    <lineage>
        <taxon>Eukaryota</taxon>
        <taxon>Eukaryota incertae sedis</taxon>
    </lineage>
</organism>
<dbReference type="EMBL" id="AP017433">
    <property type="protein sequence ID" value="BAV82387.1"/>
    <property type="molecule type" value="Genomic_DNA"/>
</dbReference>
<dbReference type="GO" id="GO:0042274">
    <property type="term" value="P:ribosomal small subunit biogenesis"/>
    <property type="evidence" value="ECO:0007669"/>
    <property type="project" value="TreeGrafter"/>
</dbReference>
<dbReference type="RefSeq" id="YP_009317266.1">
    <property type="nucleotide sequence ID" value="NC_031832.1"/>
</dbReference>
<dbReference type="AlphaFoldDB" id="A0A1E1GHP8"/>
<dbReference type="PANTHER" id="PTHR11831:SF4">
    <property type="entry name" value="SMALL RIBOSOMAL SUBUNIT PROTEIN US4M"/>
    <property type="match status" value="1"/>
</dbReference>
<keyword evidence="5" id="KW-0687">Ribonucleoprotein</keyword>
<evidence type="ECO:0000259" key="7">
    <source>
        <dbReference type="SMART" id="SM00363"/>
    </source>
</evidence>
<evidence type="ECO:0000256" key="6">
    <source>
        <dbReference type="PROSITE-ProRule" id="PRU00182"/>
    </source>
</evidence>
<dbReference type="PANTHER" id="PTHR11831">
    <property type="entry name" value="30S 40S RIBOSOMAL PROTEIN"/>
    <property type="match status" value="1"/>
</dbReference>
<dbReference type="InterPro" id="IPR022801">
    <property type="entry name" value="Ribosomal_uS4"/>
</dbReference>